<evidence type="ECO:0000313" key="2">
    <source>
        <dbReference type="Proteomes" id="UP000230750"/>
    </source>
</evidence>
<dbReference type="InterPro" id="IPR029044">
    <property type="entry name" value="Nucleotide-diphossugar_trans"/>
</dbReference>
<dbReference type="EMBL" id="MRZV01000957">
    <property type="protein sequence ID" value="PIK42159.1"/>
    <property type="molecule type" value="Genomic_DNA"/>
</dbReference>
<dbReference type="SUPFAM" id="SSF53448">
    <property type="entry name" value="Nucleotide-diphospho-sugar transferases"/>
    <property type="match status" value="1"/>
</dbReference>
<evidence type="ECO:0000313" key="1">
    <source>
        <dbReference type="EMBL" id="PIK42159.1"/>
    </source>
</evidence>
<name>A0A2G8K2H8_STIJA</name>
<proteinExistence type="predicted"/>
<dbReference type="Proteomes" id="UP000230750">
    <property type="component" value="Unassembled WGS sequence"/>
</dbReference>
<reference evidence="1 2" key="1">
    <citation type="journal article" date="2017" name="PLoS Biol.">
        <title>The sea cucumber genome provides insights into morphological evolution and visceral regeneration.</title>
        <authorList>
            <person name="Zhang X."/>
            <person name="Sun L."/>
            <person name="Yuan J."/>
            <person name="Sun Y."/>
            <person name="Gao Y."/>
            <person name="Zhang L."/>
            <person name="Li S."/>
            <person name="Dai H."/>
            <person name="Hamel J.F."/>
            <person name="Liu C."/>
            <person name="Yu Y."/>
            <person name="Liu S."/>
            <person name="Lin W."/>
            <person name="Guo K."/>
            <person name="Jin S."/>
            <person name="Xu P."/>
            <person name="Storey K.B."/>
            <person name="Huan P."/>
            <person name="Zhang T."/>
            <person name="Zhou Y."/>
            <person name="Zhang J."/>
            <person name="Lin C."/>
            <person name="Li X."/>
            <person name="Xing L."/>
            <person name="Huo D."/>
            <person name="Sun M."/>
            <person name="Wang L."/>
            <person name="Mercier A."/>
            <person name="Li F."/>
            <person name="Yang H."/>
            <person name="Xiang J."/>
        </authorList>
    </citation>
    <scope>NUCLEOTIDE SEQUENCE [LARGE SCALE GENOMIC DNA]</scope>
    <source>
        <strain evidence="1">Shaxun</strain>
        <tissue evidence="1">Muscle</tissue>
    </source>
</reference>
<accession>A0A2G8K2H8</accession>
<dbReference type="AlphaFoldDB" id="A0A2G8K2H8"/>
<comment type="caution">
    <text evidence="1">The sequence shown here is derived from an EMBL/GenBank/DDBJ whole genome shotgun (WGS) entry which is preliminary data.</text>
</comment>
<keyword evidence="2" id="KW-1185">Reference proteome</keyword>
<protein>
    <submittedName>
        <fullName evidence="1">Putative UDP-N-acetylhexosamine pyrophosphorylase</fullName>
    </submittedName>
</protein>
<sequence>MRVSFAVIAILRRENDTESYPVVCEVSPLVSYAGEGLEKYCDGKTFTPPVLIDKAFVDKEEKTDD</sequence>
<gene>
    <name evidence="1" type="ORF">BSL78_20995</name>
</gene>
<organism evidence="1 2">
    <name type="scientific">Stichopus japonicus</name>
    <name type="common">Sea cucumber</name>
    <dbReference type="NCBI Taxonomy" id="307972"/>
    <lineage>
        <taxon>Eukaryota</taxon>
        <taxon>Metazoa</taxon>
        <taxon>Echinodermata</taxon>
        <taxon>Eleutherozoa</taxon>
        <taxon>Echinozoa</taxon>
        <taxon>Holothuroidea</taxon>
        <taxon>Aspidochirotacea</taxon>
        <taxon>Aspidochirotida</taxon>
        <taxon>Stichopodidae</taxon>
        <taxon>Apostichopus</taxon>
    </lineage>
</organism>
<dbReference type="OrthoDB" id="532420at2759"/>
<dbReference type="STRING" id="307972.A0A2G8K2H8"/>
<dbReference type="Gene3D" id="2.10.10.100">
    <property type="match status" value="1"/>
</dbReference>